<dbReference type="PANTHER" id="PTHR31793">
    <property type="entry name" value="4-HYDROXYBENZOYL-COA THIOESTERASE FAMILY MEMBER"/>
    <property type="match status" value="1"/>
</dbReference>
<comment type="caution">
    <text evidence="3">The sequence shown here is derived from an EMBL/GenBank/DDBJ whole genome shotgun (WGS) entry which is preliminary data.</text>
</comment>
<organism evidence="3 4">
    <name type="scientific">Proteobacteria bacterium 228</name>
    <dbReference type="NCBI Taxonomy" id="2083153"/>
    <lineage>
        <taxon>Bacteria</taxon>
        <taxon>Pseudomonadati</taxon>
        <taxon>Pseudomonadota</taxon>
    </lineage>
</organism>
<comment type="similarity">
    <text evidence="1">Belongs to the 4-hydroxybenzoyl-CoA thioesterase family.</text>
</comment>
<evidence type="ECO:0000313" key="3">
    <source>
        <dbReference type="EMBL" id="PPC74395.1"/>
    </source>
</evidence>
<dbReference type="InterPro" id="IPR029069">
    <property type="entry name" value="HotDog_dom_sf"/>
</dbReference>
<dbReference type="InterPro" id="IPR050563">
    <property type="entry name" value="4-hydroxybenzoyl-CoA_TE"/>
</dbReference>
<sequence>MARIRLALPAQSLFQLTLPIRIQDINYGGHLSNSAILGLAHEARIAFLAQHGWQELNIEGCGIIMADAAIQFRAEAFHGEMLNISVGLMDAFEYGCDMFYRMVRESDAKEIALVKTALVFFDYGSRSKVAMPAAFASLIPG</sequence>
<evidence type="ECO:0000256" key="1">
    <source>
        <dbReference type="ARBA" id="ARBA00005953"/>
    </source>
</evidence>
<dbReference type="PANTHER" id="PTHR31793:SF27">
    <property type="entry name" value="NOVEL THIOESTERASE SUPERFAMILY DOMAIN AND SAPOSIN A-TYPE DOMAIN CONTAINING PROTEIN (0610012H03RIK)"/>
    <property type="match status" value="1"/>
</dbReference>
<dbReference type="OrthoDB" id="333038at2"/>
<dbReference type="Proteomes" id="UP000238196">
    <property type="component" value="Unassembled WGS sequence"/>
</dbReference>
<dbReference type="GO" id="GO:0047617">
    <property type="term" value="F:fatty acyl-CoA hydrolase activity"/>
    <property type="evidence" value="ECO:0007669"/>
    <property type="project" value="TreeGrafter"/>
</dbReference>
<dbReference type="AlphaFoldDB" id="A0A2S5KID0"/>
<dbReference type="CDD" id="cd00586">
    <property type="entry name" value="4HBT"/>
    <property type="match status" value="1"/>
</dbReference>
<dbReference type="EMBL" id="PRLP01000148">
    <property type="protein sequence ID" value="PPC74395.1"/>
    <property type="molecule type" value="Genomic_DNA"/>
</dbReference>
<dbReference type="SUPFAM" id="SSF54637">
    <property type="entry name" value="Thioesterase/thiol ester dehydrase-isomerase"/>
    <property type="match status" value="1"/>
</dbReference>
<evidence type="ECO:0000313" key="4">
    <source>
        <dbReference type="Proteomes" id="UP000238196"/>
    </source>
</evidence>
<keyword evidence="2" id="KW-0378">Hydrolase</keyword>
<name>A0A2S5KID0_9PROT</name>
<protein>
    <submittedName>
        <fullName evidence="3">Thioesterase</fullName>
    </submittedName>
</protein>
<dbReference type="Gene3D" id="3.10.129.10">
    <property type="entry name" value="Hotdog Thioesterase"/>
    <property type="match status" value="1"/>
</dbReference>
<reference evidence="3 4" key="1">
    <citation type="submission" date="2018-02" db="EMBL/GenBank/DDBJ databases">
        <title>novel marine gammaproteobacteria from coastal saline agro ecosystem.</title>
        <authorList>
            <person name="Krishnan R."/>
            <person name="Ramesh Kumar N."/>
        </authorList>
    </citation>
    <scope>NUCLEOTIDE SEQUENCE [LARGE SCALE GENOMIC DNA]</scope>
    <source>
        <strain evidence="3 4">228</strain>
    </source>
</reference>
<dbReference type="Pfam" id="PF13279">
    <property type="entry name" value="4HBT_2"/>
    <property type="match status" value="1"/>
</dbReference>
<evidence type="ECO:0000256" key="2">
    <source>
        <dbReference type="ARBA" id="ARBA00022801"/>
    </source>
</evidence>
<accession>A0A2S5KID0</accession>
<gene>
    <name evidence="3" type="ORF">C4K68_26020</name>
</gene>
<proteinExistence type="inferred from homology"/>